<dbReference type="VEuPathDB" id="FungiDB:KRP22_8673"/>
<reference evidence="2" key="2">
    <citation type="submission" date="2015-06" db="UniProtKB">
        <authorList>
            <consortium name="EnsemblProtists"/>
        </authorList>
    </citation>
    <scope>IDENTIFICATION</scope>
    <source>
        <strain evidence="2">Pr102</strain>
    </source>
</reference>
<dbReference type="Proteomes" id="UP000005238">
    <property type="component" value="Unassembled WGS sequence"/>
</dbReference>
<sequence>MSLLRLLKSEPLWFFLRLMAERIKTEESSSRETTELLNRLAKVLNMFTLDEHFLVLRDVIREALGDALTLGDVVGVLSLFPAVTMLLEFLRYVNGFTKYARSCLLFRVLAKYQQPAFIFEMCRILDLDDAVFALKRLDRMWQRRHVELDKAMETLARLFNGGNVQVKDDFCDLIVGFKGLSAALDEEKVNGSAERIVTPRTIDSTPDSEVTSDFDDDDNPDSPLRLPSATPPSHQPVPTASQQQHPPRARTTAPPNNVFLSRSESAPATLTFENDSEWAKQKRSRGVAAALDNPPEFHVGRDKGADFLQKQRQRVFEEKVMLAKAAQLRECTPQGFITEPPVRGQTQARHH</sequence>
<dbReference type="eggNOG" id="ENOG502SFEI">
    <property type="taxonomic scope" value="Eukaryota"/>
</dbReference>
<dbReference type="AlphaFoldDB" id="H3HCP7"/>
<reference evidence="3" key="1">
    <citation type="journal article" date="2006" name="Science">
        <title>Phytophthora genome sequences uncover evolutionary origins and mechanisms of pathogenesis.</title>
        <authorList>
            <person name="Tyler B.M."/>
            <person name="Tripathy S."/>
            <person name="Zhang X."/>
            <person name="Dehal P."/>
            <person name="Jiang R.H."/>
            <person name="Aerts A."/>
            <person name="Arredondo F.D."/>
            <person name="Baxter L."/>
            <person name="Bensasson D."/>
            <person name="Beynon J.L."/>
            <person name="Chapman J."/>
            <person name="Damasceno C.M."/>
            <person name="Dorrance A.E."/>
            <person name="Dou D."/>
            <person name="Dickerman A.W."/>
            <person name="Dubchak I.L."/>
            <person name="Garbelotto M."/>
            <person name="Gijzen M."/>
            <person name="Gordon S.G."/>
            <person name="Govers F."/>
            <person name="Grunwald N.J."/>
            <person name="Huang W."/>
            <person name="Ivors K.L."/>
            <person name="Jones R.W."/>
            <person name="Kamoun S."/>
            <person name="Krampis K."/>
            <person name="Lamour K.H."/>
            <person name="Lee M.K."/>
            <person name="McDonald W.H."/>
            <person name="Medina M."/>
            <person name="Meijer H.J."/>
            <person name="Nordberg E.K."/>
            <person name="Maclean D.J."/>
            <person name="Ospina-Giraldo M.D."/>
            <person name="Morris P.F."/>
            <person name="Phuntumart V."/>
            <person name="Putnam N.H."/>
            <person name="Rash S."/>
            <person name="Rose J.K."/>
            <person name="Sakihama Y."/>
            <person name="Salamov A.A."/>
            <person name="Savidor A."/>
            <person name="Scheuring C.F."/>
            <person name="Smith B.M."/>
            <person name="Sobral B.W."/>
            <person name="Terry A."/>
            <person name="Torto-Alalibo T.A."/>
            <person name="Win J."/>
            <person name="Xu Z."/>
            <person name="Zhang H."/>
            <person name="Grigoriev I.V."/>
            <person name="Rokhsar D.S."/>
            <person name="Boore J.L."/>
        </authorList>
    </citation>
    <scope>NUCLEOTIDE SEQUENCE [LARGE SCALE GENOMIC DNA]</scope>
    <source>
        <strain evidence="3">Pr102</strain>
    </source>
</reference>
<accession>H3HCP7</accession>
<name>H3HCP7_PHYRM</name>
<evidence type="ECO:0000313" key="3">
    <source>
        <dbReference type="Proteomes" id="UP000005238"/>
    </source>
</evidence>
<feature type="region of interest" description="Disordered" evidence="1">
    <location>
        <begin position="195"/>
        <end position="260"/>
    </location>
</feature>
<dbReference type="EnsemblProtists" id="Phyra95382">
    <property type="protein sequence ID" value="Phyra95382"/>
    <property type="gene ID" value="Phyra95382"/>
</dbReference>
<feature type="compositionally biased region" description="Polar residues" evidence="1">
    <location>
        <begin position="236"/>
        <end position="245"/>
    </location>
</feature>
<dbReference type="EMBL" id="DS566038">
    <property type="status" value="NOT_ANNOTATED_CDS"/>
    <property type="molecule type" value="Genomic_DNA"/>
</dbReference>
<keyword evidence="3" id="KW-1185">Reference proteome</keyword>
<feature type="compositionally biased region" description="Acidic residues" evidence="1">
    <location>
        <begin position="210"/>
        <end position="220"/>
    </location>
</feature>
<protein>
    <submittedName>
        <fullName evidence="2">Uncharacterized protein</fullName>
    </submittedName>
</protein>
<evidence type="ECO:0000313" key="2">
    <source>
        <dbReference type="EnsemblProtists" id="Phyra95382"/>
    </source>
</evidence>
<evidence type="ECO:0000256" key="1">
    <source>
        <dbReference type="SAM" id="MobiDB-lite"/>
    </source>
</evidence>
<proteinExistence type="predicted"/>
<dbReference type="InParanoid" id="H3HCP7"/>
<dbReference type="VEuPathDB" id="FungiDB:KRP23_11416"/>
<organism evidence="2 3">
    <name type="scientific">Phytophthora ramorum</name>
    <name type="common">Sudden oak death agent</name>
    <dbReference type="NCBI Taxonomy" id="164328"/>
    <lineage>
        <taxon>Eukaryota</taxon>
        <taxon>Sar</taxon>
        <taxon>Stramenopiles</taxon>
        <taxon>Oomycota</taxon>
        <taxon>Peronosporomycetes</taxon>
        <taxon>Peronosporales</taxon>
        <taxon>Peronosporaceae</taxon>
        <taxon>Phytophthora</taxon>
    </lineage>
</organism>
<dbReference type="HOGENOM" id="CLU_791305_0_0_1"/>